<accession>D5UBL9</accession>
<gene>
    <name evidence="3" type="ordered locus">Cfla_1212</name>
</gene>
<dbReference type="InterPro" id="IPR025164">
    <property type="entry name" value="Toastrack_DUF4097"/>
</dbReference>
<reference evidence="3 4" key="1">
    <citation type="journal article" date="2010" name="Stand. Genomic Sci.">
        <title>Complete genome sequence of Cellulomonas flavigena type strain (134).</title>
        <authorList>
            <person name="Abt B."/>
            <person name="Foster B."/>
            <person name="Lapidus A."/>
            <person name="Clum A."/>
            <person name="Sun H."/>
            <person name="Pukall R."/>
            <person name="Lucas S."/>
            <person name="Glavina Del Rio T."/>
            <person name="Nolan M."/>
            <person name="Tice H."/>
            <person name="Cheng J.F."/>
            <person name="Pitluck S."/>
            <person name="Liolios K."/>
            <person name="Ivanova N."/>
            <person name="Mavromatis K."/>
            <person name="Ovchinnikova G."/>
            <person name="Pati A."/>
            <person name="Goodwin L."/>
            <person name="Chen A."/>
            <person name="Palaniappan K."/>
            <person name="Land M."/>
            <person name="Hauser L."/>
            <person name="Chang Y.J."/>
            <person name="Jeffries C.D."/>
            <person name="Rohde M."/>
            <person name="Goker M."/>
            <person name="Woyke T."/>
            <person name="Bristow J."/>
            <person name="Eisen J.A."/>
            <person name="Markowitz V."/>
            <person name="Hugenholtz P."/>
            <person name="Kyrpides N.C."/>
            <person name="Klenk H.P."/>
        </authorList>
    </citation>
    <scope>NUCLEOTIDE SEQUENCE [LARGE SCALE GENOMIC DNA]</scope>
    <source>
        <strain evidence="4">ATCC 482 / DSM 20109 / BCRC 11376 / JCM 18109 / NBRC 3775 / NCIMB 8073 / NRS 134</strain>
    </source>
</reference>
<dbReference type="STRING" id="446466.Cfla_1212"/>
<feature type="domain" description="DUF4097" evidence="2">
    <location>
        <begin position="91"/>
        <end position="265"/>
    </location>
</feature>
<proteinExistence type="predicted"/>
<keyword evidence="4" id="KW-1185">Reference proteome</keyword>
<dbReference type="AlphaFoldDB" id="D5UBL9"/>
<evidence type="ECO:0000256" key="1">
    <source>
        <dbReference type="SAM" id="MobiDB-lite"/>
    </source>
</evidence>
<protein>
    <recommendedName>
        <fullName evidence="2">DUF4097 domain-containing protein</fullName>
    </recommendedName>
</protein>
<dbReference type="EMBL" id="CP001964">
    <property type="protein sequence ID" value="ADG74114.1"/>
    <property type="molecule type" value="Genomic_DNA"/>
</dbReference>
<dbReference type="HOGENOM" id="CLU_058219_0_0_11"/>
<feature type="region of interest" description="Disordered" evidence="1">
    <location>
        <begin position="275"/>
        <end position="307"/>
    </location>
</feature>
<name>D5UBL9_CELFN</name>
<organism evidence="3 4">
    <name type="scientific">Cellulomonas flavigena (strain ATCC 482 / DSM 20109 / BCRC 11376 / JCM 18109 / NBRC 3775 / NCIMB 8073 / NRS 134)</name>
    <dbReference type="NCBI Taxonomy" id="446466"/>
    <lineage>
        <taxon>Bacteria</taxon>
        <taxon>Bacillati</taxon>
        <taxon>Actinomycetota</taxon>
        <taxon>Actinomycetes</taxon>
        <taxon>Micrococcales</taxon>
        <taxon>Cellulomonadaceae</taxon>
        <taxon>Cellulomonas</taxon>
    </lineage>
</organism>
<dbReference type="Pfam" id="PF13349">
    <property type="entry name" value="DUF4097"/>
    <property type="match status" value="1"/>
</dbReference>
<dbReference type="KEGG" id="cfl:Cfla_1212"/>
<evidence type="ECO:0000313" key="3">
    <source>
        <dbReference type="EMBL" id="ADG74114.1"/>
    </source>
</evidence>
<evidence type="ECO:0000313" key="4">
    <source>
        <dbReference type="Proteomes" id="UP000000849"/>
    </source>
</evidence>
<dbReference type="RefSeq" id="WP_013116448.1">
    <property type="nucleotide sequence ID" value="NC_014151.1"/>
</dbReference>
<dbReference type="Proteomes" id="UP000000849">
    <property type="component" value="Chromosome"/>
</dbReference>
<sequence length="307" mass="31857">MSTESWVVAGPQVIEVEDVRALRVGLVGGRVDVVAHDDPQARGARLEVHRVDGRPLEVTFADGELRVGYSFTLGGWEGFVEKFRNFQDKDKADVHLAVPREVLAKVGTVSADGLVAGLRQDASVSTVSGSVVVDDVRGRLSTNSVSGEVVVRRHEGDLRFNTVSGELAASGELTLVQGNSVSGDVSLDVGSGTSSLTVTTVSGDLTVRLPETAGLRVRAQSVSGRLVVDGQEHKGSGPGHRTVDLDSGTGGAFVSATTVTGHVTVLRAPVSDVPVDVRDDAPVSDAPVTDAPVTDAPVTDAPVDEAL</sequence>
<evidence type="ECO:0000259" key="2">
    <source>
        <dbReference type="Pfam" id="PF13349"/>
    </source>
</evidence>
<dbReference type="OrthoDB" id="3232569at2"/>
<dbReference type="eggNOG" id="COG3595">
    <property type="taxonomic scope" value="Bacteria"/>
</dbReference>